<reference evidence="6" key="2">
    <citation type="submission" date="2025-09" db="UniProtKB">
        <authorList>
            <consortium name="Ensembl"/>
        </authorList>
    </citation>
    <scope>IDENTIFICATION</scope>
</reference>
<dbReference type="AlphaFoldDB" id="A0A8C3Q783"/>
<evidence type="ECO:0000256" key="3">
    <source>
        <dbReference type="ARBA" id="ARBA00022771"/>
    </source>
</evidence>
<dbReference type="GO" id="GO:0000981">
    <property type="term" value="F:DNA-binding transcription factor activity, RNA polymerase II-specific"/>
    <property type="evidence" value="ECO:0007669"/>
    <property type="project" value="TreeGrafter"/>
</dbReference>
<reference evidence="6" key="1">
    <citation type="submission" date="2025-08" db="UniProtKB">
        <authorList>
            <consortium name="Ensembl"/>
        </authorList>
    </citation>
    <scope>IDENTIFICATION</scope>
</reference>
<dbReference type="InterPro" id="IPR036236">
    <property type="entry name" value="Znf_C2H2_sf"/>
</dbReference>
<evidence type="ECO:0000313" key="6">
    <source>
        <dbReference type="Ensembl" id="ENSCPVP00000008632.2"/>
    </source>
</evidence>
<dbReference type="PANTHER" id="PTHR23226">
    <property type="entry name" value="ZINC FINGER AND SCAN DOMAIN-CONTAINING"/>
    <property type="match status" value="1"/>
</dbReference>
<dbReference type="InterPro" id="IPR013087">
    <property type="entry name" value="Znf_C2H2_type"/>
</dbReference>
<dbReference type="Proteomes" id="UP000694382">
    <property type="component" value="Unassembled WGS sequence"/>
</dbReference>
<dbReference type="Ensembl" id="ENSCPVT00000008979.2">
    <property type="protein sequence ID" value="ENSCPVP00000008632.2"/>
    <property type="gene ID" value="ENSCPVG00000006299.2"/>
</dbReference>
<feature type="compositionally biased region" description="Basic and acidic residues" evidence="5">
    <location>
        <begin position="52"/>
        <end position="65"/>
    </location>
</feature>
<dbReference type="FunFam" id="3.30.160.60:FF:000295">
    <property type="entry name" value="zinc finger protein 19"/>
    <property type="match status" value="1"/>
</dbReference>
<proteinExistence type="predicted"/>
<dbReference type="FunFam" id="3.30.160.60:FF:002343">
    <property type="entry name" value="Zinc finger protein 33A"/>
    <property type="match status" value="2"/>
</dbReference>
<keyword evidence="3" id="KW-0863">Zinc-finger</keyword>
<sequence>RLLQERRRCPRDPQAGQPCCQPRPAGDALGGSPSPSRWHGGKSHHVLAPPPPDKELRMETREDKSPWQNLVDEAVLRGSMAPESNREENLQRSHRTRGSKPSPGCSEEERPTLSQEGGQSFSQSSELMAQEQLHDGENPYKCLECGKSFRQSSTLICHQMIHTGEWPYECGECGKGFSYRSTLVTHQRIHTGERPYECPQCQKTFRIRSDLLRHQQIHTKERPYECPTCGRSFTQSSDLTRHQQSSPGKAPSSRAL</sequence>
<dbReference type="PROSITE" id="PS00028">
    <property type="entry name" value="ZINC_FINGER_C2H2_1"/>
    <property type="match status" value="3"/>
</dbReference>
<dbReference type="PANTHER" id="PTHR23226:SF377">
    <property type="entry name" value="ZINC FINGER AND SCAN DOMAIN-CONTAINING PROTEIN 20"/>
    <property type="match status" value="1"/>
</dbReference>
<feature type="region of interest" description="Disordered" evidence="5">
    <location>
        <begin position="234"/>
        <end position="256"/>
    </location>
</feature>
<feature type="compositionally biased region" description="Basic and acidic residues" evidence="5">
    <location>
        <begin position="1"/>
        <end position="11"/>
    </location>
</feature>
<evidence type="ECO:0000256" key="1">
    <source>
        <dbReference type="ARBA" id="ARBA00022723"/>
    </source>
</evidence>
<dbReference type="GO" id="GO:0000978">
    <property type="term" value="F:RNA polymerase II cis-regulatory region sequence-specific DNA binding"/>
    <property type="evidence" value="ECO:0007669"/>
    <property type="project" value="TreeGrafter"/>
</dbReference>
<keyword evidence="4" id="KW-0862">Zinc</keyword>
<name>A0A8C3Q783_GEOPR</name>
<dbReference type="Pfam" id="PF00096">
    <property type="entry name" value="zf-C2H2"/>
    <property type="match status" value="4"/>
</dbReference>
<feature type="compositionally biased region" description="Low complexity" evidence="5">
    <location>
        <begin position="114"/>
        <end position="126"/>
    </location>
</feature>
<evidence type="ECO:0000256" key="2">
    <source>
        <dbReference type="ARBA" id="ARBA00022737"/>
    </source>
</evidence>
<organism evidence="6 7">
    <name type="scientific">Geospiza parvula</name>
    <name type="common">Small tree-finch</name>
    <name type="synonym">Camarhynchus parvulus</name>
    <dbReference type="NCBI Taxonomy" id="87175"/>
    <lineage>
        <taxon>Eukaryota</taxon>
        <taxon>Metazoa</taxon>
        <taxon>Chordata</taxon>
        <taxon>Craniata</taxon>
        <taxon>Vertebrata</taxon>
        <taxon>Euteleostomi</taxon>
        <taxon>Archelosauria</taxon>
        <taxon>Archosauria</taxon>
        <taxon>Dinosauria</taxon>
        <taxon>Saurischia</taxon>
        <taxon>Theropoda</taxon>
        <taxon>Coelurosauria</taxon>
        <taxon>Aves</taxon>
        <taxon>Neognathae</taxon>
        <taxon>Neoaves</taxon>
        <taxon>Telluraves</taxon>
        <taxon>Australaves</taxon>
        <taxon>Passeriformes</taxon>
        <taxon>Thraupidae</taxon>
        <taxon>Camarhynchus</taxon>
    </lineage>
</organism>
<keyword evidence="2" id="KW-0677">Repeat</keyword>
<dbReference type="SMART" id="SM00355">
    <property type="entry name" value="ZnF_C2H2"/>
    <property type="match status" value="4"/>
</dbReference>
<keyword evidence="1" id="KW-0479">Metal-binding</keyword>
<evidence type="ECO:0000256" key="4">
    <source>
        <dbReference type="ARBA" id="ARBA00022833"/>
    </source>
</evidence>
<dbReference type="SUPFAM" id="SSF57667">
    <property type="entry name" value="beta-beta-alpha zinc fingers"/>
    <property type="match status" value="3"/>
</dbReference>
<dbReference type="Gene3D" id="3.30.160.60">
    <property type="entry name" value="Classic Zinc Finger"/>
    <property type="match status" value="4"/>
</dbReference>
<accession>A0A8C3Q783</accession>
<dbReference type="PROSITE" id="PS50157">
    <property type="entry name" value="ZINC_FINGER_C2H2_2"/>
    <property type="match status" value="4"/>
</dbReference>
<protein>
    <submittedName>
        <fullName evidence="6">Uncharacterized protein</fullName>
    </submittedName>
</protein>
<evidence type="ECO:0000256" key="5">
    <source>
        <dbReference type="SAM" id="MobiDB-lite"/>
    </source>
</evidence>
<evidence type="ECO:0000313" key="7">
    <source>
        <dbReference type="Proteomes" id="UP000694382"/>
    </source>
</evidence>
<feature type="compositionally biased region" description="Polar residues" evidence="5">
    <location>
        <begin position="234"/>
        <end position="247"/>
    </location>
</feature>
<dbReference type="GO" id="GO:0008270">
    <property type="term" value="F:zinc ion binding"/>
    <property type="evidence" value="ECO:0007669"/>
    <property type="project" value="UniProtKB-KW"/>
</dbReference>
<accession>A0A8U8BD80</accession>
<keyword evidence="7" id="KW-1185">Reference proteome</keyword>
<feature type="region of interest" description="Disordered" evidence="5">
    <location>
        <begin position="1"/>
        <end position="129"/>
    </location>
</feature>
<dbReference type="FunFam" id="3.30.160.60:FF:000358">
    <property type="entry name" value="zinc finger protein 24"/>
    <property type="match status" value="1"/>
</dbReference>